<dbReference type="AlphaFoldDB" id="A0A2G8KPQ4"/>
<keyword evidence="2" id="KW-0805">Transcription regulation</keyword>
<evidence type="ECO:0000256" key="3">
    <source>
        <dbReference type="ARBA" id="ARBA00023125"/>
    </source>
</evidence>
<organism evidence="9 10">
    <name type="scientific">Stichopus japonicus</name>
    <name type="common">Sea cucumber</name>
    <dbReference type="NCBI Taxonomy" id="307972"/>
    <lineage>
        <taxon>Eukaryota</taxon>
        <taxon>Metazoa</taxon>
        <taxon>Echinodermata</taxon>
        <taxon>Eleutherozoa</taxon>
        <taxon>Echinozoa</taxon>
        <taxon>Holothuroidea</taxon>
        <taxon>Aspidochirotacea</taxon>
        <taxon>Aspidochirotida</taxon>
        <taxon>Stichopodidae</taxon>
        <taxon>Apostichopus</taxon>
    </lineage>
</organism>
<dbReference type="GO" id="GO:0003725">
    <property type="term" value="F:double-stranded RNA binding"/>
    <property type="evidence" value="ECO:0007669"/>
    <property type="project" value="TreeGrafter"/>
</dbReference>
<keyword evidence="5" id="KW-0804">Transcription</keyword>
<dbReference type="InterPro" id="IPR049402">
    <property type="entry name" value="DZF_dom_C"/>
</dbReference>
<evidence type="ECO:0000256" key="7">
    <source>
        <dbReference type="SAM" id="MobiDB-lite"/>
    </source>
</evidence>
<keyword evidence="6" id="KW-0539">Nucleus</keyword>
<evidence type="ECO:0000256" key="2">
    <source>
        <dbReference type="ARBA" id="ARBA00023015"/>
    </source>
</evidence>
<dbReference type="InterPro" id="IPR052134">
    <property type="entry name" value="ILF2"/>
</dbReference>
<dbReference type="InterPro" id="IPR006561">
    <property type="entry name" value="DZF_dom"/>
</dbReference>
<sequence>MGRRGRSSGGPLFAGIRPPMQWRSPAFVPHLPFDFIMCENAFKRVKPVTEDAELMEMLIKKNQDLTPSATEQAAVLNIVTKVSSVLDNLTIAPPAGFDVGIEEVRQVGSHKKGTMMAGKPEADLVVVLKTLPTTEAIAMLGNKVVESITDTNETLQMIPTPSGCDIKGPGATARIHIATISSNMSKLDSTLHLPAKVMSRSFAAIRHARWFEENASNSTIKVLIRVLKYVQTRFEGLSALNPWIIDLLSHYAVMHNPQRTALSIHVAFRRSLSLLASGFFLPRSAGIIDPCEGSNTRVHTSLNLEQQDQLCFTAQTLLRILAHNGHMKILGFEGDPSIVTTMSVWDGVVVTPSEKAYEPPVEVKEGEEETKEGQDGVEEGMEVQPQQQ</sequence>
<dbReference type="STRING" id="307972.A0A2G8KPQ4"/>
<evidence type="ECO:0000313" key="10">
    <source>
        <dbReference type="Proteomes" id="UP000230750"/>
    </source>
</evidence>
<dbReference type="InterPro" id="IPR043519">
    <property type="entry name" value="NT_sf"/>
</dbReference>
<reference evidence="9 10" key="1">
    <citation type="journal article" date="2017" name="PLoS Biol.">
        <title>The sea cucumber genome provides insights into morphological evolution and visceral regeneration.</title>
        <authorList>
            <person name="Zhang X."/>
            <person name="Sun L."/>
            <person name="Yuan J."/>
            <person name="Sun Y."/>
            <person name="Gao Y."/>
            <person name="Zhang L."/>
            <person name="Li S."/>
            <person name="Dai H."/>
            <person name="Hamel J.F."/>
            <person name="Liu C."/>
            <person name="Yu Y."/>
            <person name="Liu S."/>
            <person name="Lin W."/>
            <person name="Guo K."/>
            <person name="Jin S."/>
            <person name="Xu P."/>
            <person name="Storey K.B."/>
            <person name="Huan P."/>
            <person name="Zhang T."/>
            <person name="Zhou Y."/>
            <person name="Zhang J."/>
            <person name="Lin C."/>
            <person name="Li X."/>
            <person name="Xing L."/>
            <person name="Huo D."/>
            <person name="Sun M."/>
            <person name="Wang L."/>
            <person name="Mercier A."/>
            <person name="Li F."/>
            <person name="Yang H."/>
            <person name="Xiang J."/>
        </authorList>
    </citation>
    <scope>NUCLEOTIDE SEQUENCE [LARGE SCALE GENOMIC DNA]</scope>
    <source>
        <strain evidence="9">Shaxun</strain>
        <tissue evidence="9">Muscle</tissue>
    </source>
</reference>
<dbReference type="PROSITE" id="PS51703">
    <property type="entry name" value="DZF"/>
    <property type="match status" value="1"/>
</dbReference>
<dbReference type="Proteomes" id="UP000230750">
    <property type="component" value="Unassembled WGS sequence"/>
</dbReference>
<dbReference type="PANTHER" id="PTHR46447:SF1">
    <property type="entry name" value="INTERLEUKIN ENHANCER-BINDING FACTOR 2"/>
    <property type="match status" value="1"/>
</dbReference>
<name>A0A2G8KPQ4_STIJA</name>
<dbReference type="Gene3D" id="1.10.1410.40">
    <property type="match status" value="1"/>
</dbReference>
<proteinExistence type="predicted"/>
<feature type="domain" description="DZF" evidence="8">
    <location>
        <begin position="25"/>
        <end position="370"/>
    </location>
</feature>
<dbReference type="OrthoDB" id="5775647at2759"/>
<evidence type="ECO:0000259" key="8">
    <source>
        <dbReference type="PROSITE" id="PS51703"/>
    </source>
</evidence>
<evidence type="ECO:0000256" key="1">
    <source>
        <dbReference type="ARBA" id="ARBA00004123"/>
    </source>
</evidence>
<evidence type="ECO:0000256" key="5">
    <source>
        <dbReference type="ARBA" id="ARBA00023163"/>
    </source>
</evidence>
<dbReference type="Pfam" id="PF07528">
    <property type="entry name" value="DZF_N"/>
    <property type="match status" value="1"/>
</dbReference>
<comment type="caution">
    <text evidence="9">The sequence shown here is derived from an EMBL/GenBank/DDBJ whole genome shotgun (WGS) entry which is preliminary data.</text>
</comment>
<dbReference type="SUPFAM" id="SSF81301">
    <property type="entry name" value="Nucleotidyltransferase"/>
    <property type="match status" value="1"/>
</dbReference>
<dbReference type="PANTHER" id="PTHR46447">
    <property type="entry name" value="INTERLEUKIN ENHANCER-BINDING FACTOR"/>
    <property type="match status" value="1"/>
</dbReference>
<dbReference type="PROSITE" id="PS50152">
    <property type="entry name" value="25A_SYNTH_3"/>
    <property type="match status" value="1"/>
</dbReference>
<feature type="region of interest" description="Disordered" evidence="7">
    <location>
        <begin position="356"/>
        <end position="388"/>
    </location>
</feature>
<gene>
    <name evidence="9" type="ORF">BSL78_13124</name>
</gene>
<dbReference type="GO" id="GO:0003677">
    <property type="term" value="F:DNA binding"/>
    <property type="evidence" value="ECO:0007669"/>
    <property type="project" value="UniProtKB-KW"/>
</dbReference>
<feature type="compositionally biased region" description="Acidic residues" evidence="7">
    <location>
        <begin position="365"/>
        <end position="381"/>
    </location>
</feature>
<dbReference type="InterPro" id="IPR049401">
    <property type="entry name" value="DZF_dom_N"/>
</dbReference>
<dbReference type="Gene3D" id="3.30.460.10">
    <property type="entry name" value="Beta Polymerase, domain 2"/>
    <property type="match status" value="1"/>
</dbReference>
<accession>A0A2G8KPQ4</accession>
<dbReference type="Pfam" id="PF20965">
    <property type="entry name" value="DZF_C"/>
    <property type="match status" value="1"/>
</dbReference>
<comment type="subcellular location">
    <subcellularLocation>
        <location evidence="1">Nucleus</location>
    </subcellularLocation>
</comment>
<dbReference type="GO" id="GO:0071013">
    <property type="term" value="C:catalytic step 2 spliceosome"/>
    <property type="evidence" value="ECO:0007669"/>
    <property type="project" value="TreeGrafter"/>
</dbReference>
<evidence type="ECO:0000256" key="4">
    <source>
        <dbReference type="ARBA" id="ARBA00023159"/>
    </source>
</evidence>
<evidence type="ECO:0000256" key="6">
    <source>
        <dbReference type="ARBA" id="ARBA00023242"/>
    </source>
</evidence>
<dbReference type="FunFam" id="3.30.460.10:FF:000058">
    <property type="entry name" value="Interleukin enhancer-binding factor 2"/>
    <property type="match status" value="1"/>
</dbReference>
<keyword evidence="10" id="KW-1185">Reference proteome</keyword>
<evidence type="ECO:0000313" key="9">
    <source>
        <dbReference type="EMBL" id="PIK49993.1"/>
    </source>
</evidence>
<dbReference type="SMART" id="SM00572">
    <property type="entry name" value="DZF"/>
    <property type="match status" value="1"/>
</dbReference>
<dbReference type="GO" id="GO:0045893">
    <property type="term" value="P:positive regulation of DNA-templated transcription"/>
    <property type="evidence" value="ECO:0007669"/>
    <property type="project" value="TreeGrafter"/>
</dbReference>
<dbReference type="EMBL" id="MRZV01000438">
    <property type="protein sequence ID" value="PIK49993.1"/>
    <property type="molecule type" value="Genomic_DNA"/>
</dbReference>
<keyword evidence="3" id="KW-0238">DNA-binding</keyword>
<keyword evidence="4" id="KW-0010">Activator</keyword>
<protein>
    <submittedName>
        <fullName evidence="9">Putative interleukin enhancer-binding factor 2 isoform X2</fullName>
    </submittedName>
</protein>